<dbReference type="AlphaFoldDB" id="A0A7U4J7Q4"/>
<dbReference type="PANTHER" id="PTHR42978">
    <property type="entry name" value="QUORUM-QUENCHING LACTONASE YTNP-RELATED-RELATED"/>
    <property type="match status" value="1"/>
</dbReference>
<dbReference type="KEGG" id="sphi:TS85_08395"/>
<dbReference type="InterPro" id="IPR001279">
    <property type="entry name" value="Metallo-B-lactamas"/>
</dbReference>
<protein>
    <recommendedName>
        <fullName evidence="6">Metallo-beta-lactamase domain-containing protein</fullName>
    </recommendedName>
</protein>
<dbReference type="SMART" id="SM00849">
    <property type="entry name" value="Lactamase_B"/>
    <property type="match status" value="1"/>
</dbReference>
<keyword evidence="3" id="KW-0378">Hydrolase</keyword>
<evidence type="ECO:0000256" key="1">
    <source>
        <dbReference type="ARBA" id="ARBA00007749"/>
    </source>
</evidence>
<dbReference type="Proteomes" id="UP000032300">
    <property type="component" value="Chromosome"/>
</dbReference>
<proteinExistence type="inferred from homology"/>
<comment type="similarity">
    <text evidence="1">Belongs to the metallo-beta-lactamase superfamily.</text>
</comment>
<dbReference type="InterPro" id="IPR051013">
    <property type="entry name" value="MBL_superfamily_lactonases"/>
</dbReference>
<name>A0A7U4J7Q4_9SPHN</name>
<keyword evidence="2" id="KW-0479">Metal-binding</keyword>
<keyword evidence="8" id="KW-1185">Reference proteome</keyword>
<dbReference type="CDD" id="cd07720">
    <property type="entry name" value="OPHC2-like_MBL-fold"/>
    <property type="match status" value="1"/>
</dbReference>
<feature type="domain" description="Metallo-beta-lactamase" evidence="6">
    <location>
        <begin position="74"/>
        <end position="280"/>
    </location>
</feature>
<accession>A0A7U4J7Q4</accession>
<dbReference type="EMBL" id="CP010836">
    <property type="protein sequence ID" value="AJP71800.1"/>
    <property type="molecule type" value="Genomic_DNA"/>
</dbReference>
<reference evidence="7 8" key="1">
    <citation type="journal article" date="2015" name="Int. J. Syst. Evol. Microbiol.">
        <title>Sphingomonas hengshuiensis sp. nov., isolated from lake wetland.</title>
        <authorList>
            <person name="Wei S."/>
            <person name="Wang T."/>
            <person name="Liu H."/>
            <person name="Zhang C."/>
            <person name="Guo J."/>
            <person name="Wang Q."/>
            <person name="Liang K."/>
            <person name="Zhang Z."/>
        </authorList>
    </citation>
    <scope>NUCLEOTIDE SEQUENCE [LARGE SCALE GENOMIC DNA]</scope>
    <source>
        <strain evidence="7 8">WHSC-8</strain>
    </source>
</reference>
<evidence type="ECO:0000259" key="6">
    <source>
        <dbReference type="SMART" id="SM00849"/>
    </source>
</evidence>
<evidence type="ECO:0000256" key="3">
    <source>
        <dbReference type="ARBA" id="ARBA00022801"/>
    </source>
</evidence>
<feature type="chain" id="PRO_5030861914" description="Metallo-beta-lactamase domain-containing protein" evidence="5">
    <location>
        <begin position="21"/>
        <end position="302"/>
    </location>
</feature>
<organism evidence="7 8">
    <name type="scientific">Sphingomonas hengshuiensis</name>
    <dbReference type="NCBI Taxonomy" id="1609977"/>
    <lineage>
        <taxon>Bacteria</taxon>
        <taxon>Pseudomonadati</taxon>
        <taxon>Pseudomonadota</taxon>
        <taxon>Alphaproteobacteria</taxon>
        <taxon>Sphingomonadales</taxon>
        <taxon>Sphingomonadaceae</taxon>
        <taxon>Sphingomonas</taxon>
    </lineage>
</organism>
<dbReference type="Gene3D" id="3.60.15.10">
    <property type="entry name" value="Ribonuclease Z/Hydroxyacylglutathione hydrolase-like"/>
    <property type="match status" value="1"/>
</dbReference>
<feature type="signal peptide" evidence="5">
    <location>
        <begin position="1"/>
        <end position="20"/>
    </location>
</feature>
<dbReference type="PANTHER" id="PTHR42978:SF6">
    <property type="entry name" value="QUORUM-QUENCHING LACTONASE YTNP-RELATED"/>
    <property type="match status" value="1"/>
</dbReference>
<evidence type="ECO:0000256" key="5">
    <source>
        <dbReference type="SAM" id="SignalP"/>
    </source>
</evidence>
<dbReference type="Pfam" id="PF00753">
    <property type="entry name" value="Lactamase_B"/>
    <property type="match status" value="1"/>
</dbReference>
<evidence type="ECO:0000256" key="2">
    <source>
        <dbReference type="ARBA" id="ARBA00022723"/>
    </source>
</evidence>
<dbReference type="SUPFAM" id="SSF56281">
    <property type="entry name" value="Metallo-hydrolase/oxidoreductase"/>
    <property type="match status" value="1"/>
</dbReference>
<dbReference type="RefSeq" id="WP_044331600.1">
    <property type="nucleotide sequence ID" value="NZ_CP010836.1"/>
</dbReference>
<reference evidence="7 8" key="2">
    <citation type="submission" date="2015-02" db="EMBL/GenBank/DDBJ databases">
        <title>The complete genome of Sphingomonas hengshuiensis sp. WHSC-8 isolated from soil of Hengshui Lake.</title>
        <authorList>
            <person name="Wei S."/>
            <person name="Guo J."/>
            <person name="Su C."/>
            <person name="Wu R."/>
            <person name="Zhang Z."/>
            <person name="Liang K."/>
            <person name="Li H."/>
            <person name="Wang T."/>
            <person name="Liu H."/>
            <person name="Zhang C."/>
            <person name="Li Z."/>
            <person name="Wang Q."/>
            <person name="Meng J."/>
        </authorList>
    </citation>
    <scope>NUCLEOTIDE SEQUENCE [LARGE SCALE GENOMIC DNA]</scope>
    <source>
        <strain evidence="7 8">WHSC-8</strain>
    </source>
</reference>
<gene>
    <name evidence="7" type="ORF">TS85_08395</name>
</gene>
<dbReference type="GO" id="GO:0046872">
    <property type="term" value="F:metal ion binding"/>
    <property type="evidence" value="ECO:0007669"/>
    <property type="project" value="UniProtKB-KW"/>
</dbReference>
<evidence type="ECO:0000256" key="4">
    <source>
        <dbReference type="ARBA" id="ARBA00022833"/>
    </source>
</evidence>
<keyword evidence="4" id="KW-0862">Zinc</keyword>
<keyword evidence="5" id="KW-0732">Signal</keyword>
<evidence type="ECO:0000313" key="7">
    <source>
        <dbReference type="EMBL" id="AJP71800.1"/>
    </source>
</evidence>
<sequence length="302" mass="31006">MMLSRTLLLALAMAATPAAAQTAPYRLQLGDTAVIALSDGTFDLSTEALLIEPRPGEVAELLAKAGKPATLPTAVNAFLVERDGHRVLIDTGSGTNLGPALGKVGAALEAANIAPDSIEAVLITHLHPDHVGGLVTPEGKAAFPDATVWIETAERAYWTDPANREKADDAAKGTFDAVAAALAPYIAAGKVSTFAPGQEVVAGVTSVALAGHTPGHAGYRIEGGGQVLLAWGDIVHAADVQFTDPAIAIRFDSDPASAQAARLALFQDAAAKGYWIAAAHIAYPGIGGVRAADGHFEWVSIE</sequence>
<dbReference type="InterPro" id="IPR036866">
    <property type="entry name" value="RibonucZ/Hydroxyglut_hydro"/>
</dbReference>
<dbReference type="GO" id="GO:0016787">
    <property type="term" value="F:hydrolase activity"/>
    <property type="evidence" value="ECO:0007669"/>
    <property type="project" value="UniProtKB-KW"/>
</dbReference>
<evidence type="ECO:0000313" key="8">
    <source>
        <dbReference type="Proteomes" id="UP000032300"/>
    </source>
</evidence>